<reference evidence="1" key="1">
    <citation type="submission" date="2022-07" db="EMBL/GenBank/DDBJ databases">
        <title>Genome Sequence of Leucocoprinus birnbaumii.</title>
        <authorList>
            <person name="Buettner E."/>
        </authorList>
    </citation>
    <scope>NUCLEOTIDE SEQUENCE</scope>
    <source>
        <strain evidence="1">VT141</strain>
    </source>
</reference>
<keyword evidence="2" id="KW-1185">Reference proteome</keyword>
<sequence>MPSKSRNRRPPLAVGSRDLLLCDICCTILDKSQHLSHFTTDKHLKKASEIFAPKMVFCPLCERFFGEESWKYHLKTSKNHAERAMEHGSPVTIEPEYDIPDDVDRTHQLCEICEVYVPHERWEDHPANKMHNQLDQYMEYKIGRLGPASLETNNVAILGNLEFDVVPPEVSGQGIIRTIEVRATEPLAMVVLISYELASEGSAEDSAEMSSP</sequence>
<dbReference type="Proteomes" id="UP001213000">
    <property type="component" value="Unassembled WGS sequence"/>
</dbReference>
<accession>A0AAD5VTC2</accession>
<gene>
    <name evidence="1" type="ORF">NP233_g5409</name>
</gene>
<dbReference type="EMBL" id="JANIEX010000318">
    <property type="protein sequence ID" value="KAJ3568904.1"/>
    <property type="molecule type" value="Genomic_DNA"/>
</dbReference>
<protein>
    <submittedName>
        <fullName evidence="1">Uncharacterized protein</fullName>
    </submittedName>
</protein>
<dbReference type="AlphaFoldDB" id="A0AAD5VTC2"/>
<name>A0AAD5VTC2_9AGAR</name>
<evidence type="ECO:0000313" key="2">
    <source>
        <dbReference type="Proteomes" id="UP001213000"/>
    </source>
</evidence>
<proteinExistence type="predicted"/>
<evidence type="ECO:0000313" key="1">
    <source>
        <dbReference type="EMBL" id="KAJ3568904.1"/>
    </source>
</evidence>
<comment type="caution">
    <text evidence="1">The sequence shown here is derived from an EMBL/GenBank/DDBJ whole genome shotgun (WGS) entry which is preliminary data.</text>
</comment>
<organism evidence="1 2">
    <name type="scientific">Leucocoprinus birnbaumii</name>
    <dbReference type="NCBI Taxonomy" id="56174"/>
    <lineage>
        <taxon>Eukaryota</taxon>
        <taxon>Fungi</taxon>
        <taxon>Dikarya</taxon>
        <taxon>Basidiomycota</taxon>
        <taxon>Agaricomycotina</taxon>
        <taxon>Agaricomycetes</taxon>
        <taxon>Agaricomycetidae</taxon>
        <taxon>Agaricales</taxon>
        <taxon>Agaricineae</taxon>
        <taxon>Agaricaceae</taxon>
        <taxon>Leucocoprinus</taxon>
    </lineage>
</organism>